<evidence type="ECO:0000256" key="1">
    <source>
        <dbReference type="ARBA" id="ARBA00009013"/>
    </source>
</evidence>
<dbReference type="Gene3D" id="3.30.750.24">
    <property type="entry name" value="STAS domain"/>
    <property type="match status" value="1"/>
</dbReference>
<dbReference type="Proteomes" id="UP000245124">
    <property type="component" value="Unassembled WGS sequence"/>
</dbReference>
<dbReference type="Pfam" id="PF01740">
    <property type="entry name" value="STAS"/>
    <property type="match status" value="1"/>
</dbReference>
<dbReference type="RefSeq" id="WP_109013374.1">
    <property type="nucleotide sequence ID" value="NZ_BDUD01000002.1"/>
</dbReference>
<proteinExistence type="inferred from homology"/>
<dbReference type="OrthoDB" id="9794628at2"/>
<dbReference type="PROSITE" id="PS50801">
    <property type="entry name" value="STAS"/>
    <property type="match status" value="1"/>
</dbReference>
<evidence type="ECO:0000313" key="5">
    <source>
        <dbReference type="Proteomes" id="UP000245124"/>
    </source>
</evidence>
<feature type="domain" description="STAS" evidence="3">
    <location>
        <begin position="3"/>
        <end position="112"/>
    </location>
</feature>
<comment type="similarity">
    <text evidence="1 2">Belongs to the anti-sigma-factor antagonist family.</text>
</comment>
<dbReference type="PANTHER" id="PTHR33495">
    <property type="entry name" value="ANTI-SIGMA FACTOR ANTAGONIST TM_1081-RELATED-RELATED"/>
    <property type="match status" value="1"/>
</dbReference>
<evidence type="ECO:0000259" key="3">
    <source>
        <dbReference type="PROSITE" id="PS50801"/>
    </source>
</evidence>
<gene>
    <name evidence="4" type="ORF">NIES4072_69550</name>
</gene>
<dbReference type="GO" id="GO:0043856">
    <property type="term" value="F:anti-sigma factor antagonist activity"/>
    <property type="evidence" value="ECO:0007669"/>
    <property type="project" value="InterPro"/>
</dbReference>
<dbReference type="CDD" id="cd07043">
    <property type="entry name" value="STAS_anti-anti-sigma_factors"/>
    <property type="match status" value="1"/>
</dbReference>
<dbReference type="EMBL" id="BDUD01000002">
    <property type="protein sequence ID" value="GBG23243.1"/>
    <property type="molecule type" value="Genomic_DNA"/>
</dbReference>
<dbReference type="InterPro" id="IPR002645">
    <property type="entry name" value="STAS_dom"/>
</dbReference>
<evidence type="ECO:0000256" key="2">
    <source>
        <dbReference type="RuleBase" id="RU003749"/>
    </source>
</evidence>
<dbReference type="NCBIfam" id="TIGR00377">
    <property type="entry name" value="ant_ant_sig"/>
    <property type="match status" value="1"/>
</dbReference>
<dbReference type="PANTHER" id="PTHR33495:SF14">
    <property type="entry name" value="ANTI-SIGMA FACTOR ANTAGONIST"/>
    <property type="match status" value="1"/>
</dbReference>
<dbReference type="AlphaFoldDB" id="A0A2R5G472"/>
<keyword evidence="5" id="KW-1185">Reference proteome</keyword>
<comment type="caution">
    <text evidence="4">The sequence shown here is derived from an EMBL/GenBank/DDBJ whole genome shotgun (WGS) entry which is preliminary data.</text>
</comment>
<evidence type="ECO:0000313" key="4">
    <source>
        <dbReference type="EMBL" id="GBG23243.1"/>
    </source>
</evidence>
<dbReference type="InterPro" id="IPR003658">
    <property type="entry name" value="Anti-sigma_ant"/>
</dbReference>
<reference evidence="4 5" key="1">
    <citation type="submission" date="2017-06" db="EMBL/GenBank/DDBJ databases">
        <title>Genome sequencing of cyanobaciteial culture collection at National Institute for Environmental Studies (NIES).</title>
        <authorList>
            <person name="Hirose Y."/>
            <person name="Shimura Y."/>
            <person name="Fujisawa T."/>
            <person name="Nakamura Y."/>
            <person name="Kawachi M."/>
        </authorList>
    </citation>
    <scope>NUCLEOTIDE SEQUENCE [LARGE SCALE GENOMIC DNA]</scope>
    <source>
        <strain evidence="4 5">NIES-4072</strain>
    </source>
</reference>
<dbReference type="InterPro" id="IPR036513">
    <property type="entry name" value="STAS_dom_sf"/>
</dbReference>
<protein>
    <recommendedName>
        <fullName evidence="2">Anti-sigma factor antagonist</fullName>
    </recommendedName>
</protein>
<organism evidence="4 5">
    <name type="scientific">Nostoc commune NIES-4072</name>
    <dbReference type="NCBI Taxonomy" id="2005467"/>
    <lineage>
        <taxon>Bacteria</taxon>
        <taxon>Bacillati</taxon>
        <taxon>Cyanobacteriota</taxon>
        <taxon>Cyanophyceae</taxon>
        <taxon>Nostocales</taxon>
        <taxon>Nostocaceae</taxon>
        <taxon>Nostoc</taxon>
    </lineage>
</organism>
<name>A0A2R5G472_NOSCO</name>
<accession>A0A2R5G472</accession>
<dbReference type="SUPFAM" id="SSF52091">
    <property type="entry name" value="SpoIIaa-like"/>
    <property type="match status" value="1"/>
</dbReference>
<sequence>MAFNATLETSKGIAKITLAGELDSISAPIFQKEVENAATEHPRHLVLMMQDLEYISSAGLRVLIFIKQKMGVDTDIYVVGIQEMVLDTLEKTGFDQSVILVDEYDQDKIAKV</sequence>